<feature type="compositionally biased region" description="Low complexity" evidence="1">
    <location>
        <begin position="10"/>
        <end position="20"/>
    </location>
</feature>
<dbReference type="Proteomes" id="UP001282288">
    <property type="component" value="Unassembled WGS sequence"/>
</dbReference>
<dbReference type="RefSeq" id="WP_010359107.1">
    <property type="nucleotide sequence ID" value="NZ_BCMK01000005.1"/>
</dbReference>
<comment type="caution">
    <text evidence="2">The sequence shown here is derived from an EMBL/GenBank/DDBJ whole genome shotgun (WGS) entry which is preliminary data.</text>
</comment>
<evidence type="ECO:0000313" key="4">
    <source>
        <dbReference type="Proteomes" id="UP001272987"/>
    </source>
</evidence>
<reference evidence="2 4" key="1">
    <citation type="journal article" date="2023" name="Microb. Genom.">
        <title>Mesoterricola silvestris gen. nov., sp. nov., Mesoterricola sediminis sp. nov., Geothrix oryzae sp. nov., Geothrix edaphica sp. nov., Geothrix rubra sp. nov., and Geothrix limicola sp. nov., six novel members of Acidobacteriota isolated from soils.</title>
        <authorList>
            <person name="Weisberg A.J."/>
            <person name="Pearce E."/>
            <person name="Kramer C.G."/>
            <person name="Chang J.H."/>
            <person name="Clarke C.R."/>
        </authorList>
    </citation>
    <scope>NUCLEOTIDE SEQUENCE</scope>
    <source>
        <strain evidence="3 4">NB05-1H</strain>
        <strain evidence="2">NRRL_B-16521</strain>
    </source>
</reference>
<accession>A0AAP6BEV7</accession>
<keyword evidence="4" id="KW-1185">Reference proteome</keyword>
<dbReference type="Proteomes" id="UP001272987">
    <property type="component" value="Unassembled WGS sequence"/>
</dbReference>
<sequence length="105" mass="10435">MRRRRRPARGTRVVGGQFDDGVGEGGEAGGVEVGDLVGGSAAVGVVPGDDESVFLLDVQLGEADFGGRGAVGAEGVEGADEIFALDGAADAEMCAEVGAVGFDRP</sequence>
<dbReference type="AlphaFoldDB" id="A0AAP6BEV7"/>
<gene>
    <name evidence="2" type="ORF">PV399_27295</name>
    <name evidence="3" type="ORF">PV666_35425</name>
</gene>
<evidence type="ECO:0000313" key="2">
    <source>
        <dbReference type="EMBL" id="MDX2963399.1"/>
    </source>
</evidence>
<name>A0AAP6BEV7_9ACTN</name>
<feature type="region of interest" description="Disordered" evidence="1">
    <location>
        <begin position="1"/>
        <end position="25"/>
    </location>
</feature>
<evidence type="ECO:0000313" key="3">
    <source>
        <dbReference type="EMBL" id="MDX3023133.1"/>
    </source>
</evidence>
<dbReference type="EMBL" id="JARAWP010000025">
    <property type="protein sequence ID" value="MDX3023133.1"/>
    <property type="molecule type" value="Genomic_DNA"/>
</dbReference>
<evidence type="ECO:0000313" key="5">
    <source>
        <dbReference type="Proteomes" id="UP001282288"/>
    </source>
</evidence>
<evidence type="ECO:0000256" key="1">
    <source>
        <dbReference type="SAM" id="MobiDB-lite"/>
    </source>
</evidence>
<proteinExistence type="predicted"/>
<protein>
    <submittedName>
        <fullName evidence="2">Uncharacterized protein</fullName>
    </submittedName>
</protein>
<dbReference type="GeneID" id="87013686"/>
<dbReference type="EMBL" id="JARAWC010000021">
    <property type="protein sequence ID" value="MDX2963399.1"/>
    <property type="molecule type" value="Genomic_DNA"/>
</dbReference>
<organism evidence="2 5">
    <name type="scientific">Streptomyces acidiscabies</name>
    <dbReference type="NCBI Taxonomy" id="42234"/>
    <lineage>
        <taxon>Bacteria</taxon>
        <taxon>Bacillati</taxon>
        <taxon>Actinomycetota</taxon>
        <taxon>Actinomycetes</taxon>
        <taxon>Kitasatosporales</taxon>
        <taxon>Streptomycetaceae</taxon>
        <taxon>Streptomyces</taxon>
    </lineage>
</organism>